<dbReference type="Proteomes" id="UP000215914">
    <property type="component" value="Unassembled WGS sequence"/>
</dbReference>
<proteinExistence type="predicted"/>
<evidence type="ECO:0000313" key="1">
    <source>
        <dbReference type="EMBL" id="KAF5781256.1"/>
    </source>
</evidence>
<protein>
    <submittedName>
        <fullName evidence="1">Uncharacterized protein</fullName>
    </submittedName>
</protein>
<accession>A0A9K3HN06</accession>
<comment type="caution">
    <text evidence="1">The sequence shown here is derived from an EMBL/GenBank/DDBJ whole genome shotgun (WGS) entry which is preliminary data.</text>
</comment>
<reference evidence="1" key="2">
    <citation type="submission" date="2020-06" db="EMBL/GenBank/DDBJ databases">
        <title>Helianthus annuus Genome sequencing and assembly Release 2.</title>
        <authorList>
            <person name="Gouzy J."/>
            <person name="Langlade N."/>
            <person name="Munos S."/>
        </authorList>
    </citation>
    <scope>NUCLEOTIDE SEQUENCE</scope>
    <source>
        <tissue evidence="1">Leaves</tissue>
    </source>
</reference>
<dbReference type="AlphaFoldDB" id="A0A9K3HN06"/>
<sequence>MRTWLGSTNRPDLYLAFTTTFSMATGVSESLIAPVNTRLDNHISLYSQMVLSRHLTRLAYMTKHLHK</sequence>
<reference evidence="1" key="1">
    <citation type="journal article" date="2017" name="Nature">
        <title>The sunflower genome provides insights into oil metabolism, flowering and Asterid evolution.</title>
        <authorList>
            <person name="Badouin H."/>
            <person name="Gouzy J."/>
            <person name="Grassa C.J."/>
            <person name="Murat F."/>
            <person name="Staton S.E."/>
            <person name="Cottret L."/>
            <person name="Lelandais-Briere C."/>
            <person name="Owens G.L."/>
            <person name="Carrere S."/>
            <person name="Mayjonade B."/>
            <person name="Legrand L."/>
            <person name="Gill N."/>
            <person name="Kane N.C."/>
            <person name="Bowers J.E."/>
            <person name="Hubner S."/>
            <person name="Bellec A."/>
            <person name="Berard A."/>
            <person name="Berges H."/>
            <person name="Blanchet N."/>
            <person name="Boniface M.C."/>
            <person name="Brunel D."/>
            <person name="Catrice O."/>
            <person name="Chaidir N."/>
            <person name="Claudel C."/>
            <person name="Donnadieu C."/>
            <person name="Faraut T."/>
            <person name="Fievet G."/>
            <person name="Helmstetter N."/>
            <person name="King M."/>
            <person name="Knapp S.J."/>
            <person name="Lai Z."/>
            <person name="Le Paslier M.C."/>
            <person name="Lippi Y."/>
            <person name="Lorenzon L."/>
            <person name="Mandel J.R."/>
            <person name="Marage G."/>
            <person name="Marchand G."/>
            <person name="Marquand E."/>
            <person name="Bret-Mestries E."/>
            <person name="Morien E."/>
            <person name="Nambeesan S."/>
            <person name="Nguyen T."/>
            <person name="Pegot-Espagnet P."/>
            <person name="Pouilly N."/>
            <person name="Raftis F."/>
            <person name="Sallet E."/>
            <person name="Schiex T."/>
            <person name="Thomas J."/>
            <person name="Vandecasteele C."/>
            <person name="Vares D."/>
            <person name="Vear F."/>
            <person name="Vautrin S."/>
            <person name="Crespi M."/>
            <person name="Mangin B."/>
            <person name="Burke J.M."/>
            <person name="Salse J."/>
            <person name="Munos S."/>
            <person name="Vincourt P."/>
            <person name="Rieseberg L.H."/>
            <person name="Langlade N.B."/>
        </authorList>
    </citation>
    <scope>NUCLEOTIDE SEQUENCE</scope>
    <source>
        <tissue evidence="1">Leaves</tissue>
    </source>
</reference>
<keyword evidence="2" id="KW-1185">Reference proteome</keyword>
<dbReference type="Gramene" id="mRNA:HanXRQr2_Chr11g0481361">
    <property type="protein sequence ID" value="CDS:HanXRQr2_Chr11g0481361.1"/>
    <property type="gene ID" value="HanXRQr2_Chr11g0481361"/>
</dbReference>
<organism evidence="1 2">
    <name type="scientific">Helianthus annuus</name>
    <name type="common">Common sunflower</name>
    <dbReference type="NCBI Taxonomy" id="4232"/>
    <lineage>
        <taxon>Eukaryota</taxon>
        <taxon>Viridiplantae</taxon>
        <taxon>Streptophyta</taxon>
        <taxon>Embryophyta</taxon>
        <taxon>Tracheophyta</taxon>
        <taxon>Spermatophyta</taxon>
        <taxon>Magnoliopsida</taxon>
        <taxon>eudicotyledons</taxon>
        <taxon>Gunneridae</taxon>
        <taxon>Pentapetalae</taxon>
        <taxon>asterids</taxon>
        <taxon>campanulids</taxon>
        <taxon>Asterales</taxon>
        <taxon>Asteraceae</taxon>
        <taxon>Asteroideae</taxon>
        <taxon>Heliantheae alliance</taxon>
        <taxon>Heliantheae</taxon>
        <taxon>Helianthus</taxon>
    </lineage>
</organism>
<evidence type="ECO:0000313" key="2">
    <source>
        <dbReference type="Proteomes" id="UP000215914"/>
    </source>
</evidence>
<dbReference type="EMBL" id="MNCJ02000326">
    <property type="protein sequence ID" value="KAF5781256.1"/>
    <property type="molecule type" value="Genomic_DNA"/>
</dbReference>
<name>A0A9K3HN06_HELAN</name>
<gene>
    <name evidence="1" type="ORF">HanXRQr2_Chr11g0481361</name>
</gene>